<dbReference type="AlphaFoldDB" id="A0A9Q0N8W7"/>
<accession>A0A9Q0N8W7</accession>
<reference evidence="1" key="1">
    <citation type="submission" date="2022-07" db="EMBL/GenBank/DDBJ databases">
        <authorList>
            <person name="Trinca V."/>
            <person name="Uliana J.V.C."/>
            <person name="Torres T.T."/>
            <person name="Ward R.J."/>
            <person name="Monesi N."/>
        </authorList>
    </citation>
    <scope>NUCLEOTIDE SEQUENCE</scope>
    <source>
        <strain evidence="1">HSMRA1968</strain>
        <tissue evidence="1">Whole embryos</tissue>
    </source>
</reference>
<keyword evidence="2" id="KW-1185">Reference proteome</keyword>
<evidence type="ECO:0000313" key="1">
    <source>
        <dbReference type="EMBL" id="KAJ6645947.1"/>
    </source>
</evidence>
<gene>
    <name evidence="1" type="ORF">Bhyg_01156</name>
</gene>
<dbReference type="EMBL" id="WJQU01000001">
    <property type="protein sequence ID" value="KAJ6645947.1"/>
    <property type="molecule type" value="Genomic_DNA"/>
</dbReference>
<proteinExistence type="predicted"/>
<name>A0A9Q0N8W7_9DIPT</name>
<sequence length="64" mass="7238">MQPEDNLPATCFYAHLYREYETSKSEQPLGIGLIAVYVHMTTIVAMRQLISYVLCDNGAQEVTN</sequence>
<organism evidence="1 2">
    <name type="scientific">Pseudolycoriella hygida</name>
    <dbReference type="NCBI Taxonomy" id="35572"/>
    <lineage>
        <taxon>Eukaryota</taxon>
        <taxon>Metazoa</taxon>
        <taxon>Ecdysozoa</taxon>
        <taxon>Arthropoda</taxon>
        <taxon>Hexapoda</taxon>
        <taxon>Insecta</taxon>
        <taxon>Pterygota</taxon>
        <taxon>Neoptera</taxon>
        <taxon>Endopterygota</taxon>
        <taxon>Diptera</taxon>
        <taxon>Nematocera</taxon>
        <taxon>Sciaroidea</taxon>
        <taxon>Sciaridae</taxon>
        <taxon>Pseudolycoriella</taxon>
    </lineage>
</organism>
<comment type="caution">
    <text evidence="1">The sequence shown here is derived from an EMBL/GenBank/DDBJ whole genome shotgun (WGS) entry which is preliminary data.</text>
</comment>
<dbReference type="Proteomes" id="UP001151699">
    <property type="component" value="Chromosome A"/>
</dbReference>
<protein>
    <submittedName>
        <fullName evidence="1">Uncharacterized protein</fullName>
    </submittedName>
</protein>
<evidence type="ECO:0000313" key="2">
    <source>
        <dbReference type="Proteomes" id="UP001151699"/>
    </source>
</evidence>